<dbReference type="GO" id="GO:0006740">
    <property type="term" value="P:NADPH regeneration"/>
    <property type="evidence" value="ECO:0007669"/>
    <property type="project" value="InterPro"/>
</dbReference>
<dbReference type="InterPro" id="IPR051267">
    <property type="entry name" value="STEAP_metalloreductase"/>
</dbReference>
<evidence type="ECO:0000259" key="2">
    <source>
        <dbReference type="Pfam" id="PF03807"/>
    </source>
</evidence>
<evidence type="ECO:0000256" key="1">
    <source>
        <dbReference type="ARBA" id="ARBA00023002"/>
    </source>
</evidence>
<dbReference type="GO" id="GO:0005886">
    <property type="term" value="C:plasma membrane"/>
    <property type="evidence" value="ECO:0007669"/>
    <property type="project" value="TreeGrafter"/>
</dbReference>
<dbReference type="InterPro" id="IPR028939">
    <property type="entry name" value="P5C_Rdtase_cat_N"/>
</dbReference>
<dbReference type="InterPro" id="IPR010185">
    <property type="entry name" value="NpdG"/>
</dbReference>
<evidence type="ECO:0000313" key="3">
    <source>
        <dbReference type="EMBL" id="CAJ36511.1"/>
    </source>
</evidence>
<reference evidence="3 4" key="1">
    <citation type="journal article" date="2006" name="Science">
        <title>Genome of rice cluster I archaea -- the key methane producers in the rice rhizosphere.</title>
        <authorList>
            <person name="Erkel C."/>
            <person name="Kube M."/>
            <person name="Reinhardt R."/>
            <person name="Liesack W."/>
        </authorList>
    </citation>
    <scope>NUCLEOTIDE SEQUENCE [LARGE SCALE GENOMIC DNA]</scope>
    <source>
        <strain evidence="4">DSM 22066 / NBRC 105507 / MRE50</strain>
    </source>
</reference>
<name>Q0W532_METAR</name>
<evidence type="ECO:0000313" key="4">
    <source>
        <dbReference type="Proteomes" id="UP000000663"/>
    </source>
</evidence>
<dbReference type="GO" id="GO:0008823">
    <property type="term" value="F:cupric reductase (NADH) activity"/>
    <property type="evidence" value="ECO:0007669"/>
    <property type="project" value="TreeGrafter"/>
</dbReference>
<gene>
    <name evidence="3" type="ORF">RCIX1208</name>
</gene>
<dbReference type="InterPro" id="IPR036291">
    <property type="entry name" value="NAD(P)-bd_dom_sf"/>
</dbReference>
<dbReference type="Proteomes" id="UP000000663">
    <property type="component" value="Chromosome"/>
</dbReference>
<dbReference type="SUPFAM" id="SSF51735">
    <property type="entry name" value="NAD(P)-binding Rossmann-fold domains"/>
    <property type="match status" value="1"/>
</dbReference>
<dbReference type="Pfam" id="PF03807">
    <property type="entry name" value="F420_oxidored"/>
    <property type="match status" value="1"/>
</dbReference>
<dbReference type="GO" id="GO:0015677">
    <property type="term" value="P:copper ion import"/>
    <property type="evidence" value="ECO:0007669"/>
    <property type="project" value="TreeGrafter"/>
</dbReference>
<dbReference type="EMBL" id="AM114193">
    <property type="protein sequence ID" value="CAJ36511.1"/>
    <property type="molecule type" value="Genomic_DNA"/>
</dbReference>
<dbReference type="EC" id="1.6.8.-" evidence="3"/>
<protein>
    <submittedName>
        <fullName evidence="3">Coenzyme F420-dependent NADP reductase</fullName>
        <ecNumber evidence="3">1.6.8.-</ecNumber>
    </submittedName>
</protein>
<dbReference type="PANTHER" id="PTHR14239:SF0">
    <property type="entry name" value="F420-DEPENDENT NADP REDUCTASE"/>
    <property type="match status" value="1"/>
</dbReference>
<proteinExistence type="predicted"/>
<dbReference type="GO" id="GO:0052851">
    <property type="term" value="F:ferric-chelate reductase (NADPH) activity"/>
    <property type="evidence" value="ECO:0007669"/>
    <property type="project" value="TreeGrafter"/>
</dbReference>
<dbReference type="Gene3D" id="3.40.50.720">
    <property type="entry name" value="NAD(P)-binding Rossmann-like Domain"/>
    <property type="match status" value="1"/>
</dbReference>
<dbReference type="AlphaFoldDB" id="Q0W532"/>
<dbReference type="GO" id="GO:0016651">
    <property type="term" value="F:oxidoreductase activity, acting on NAD(P)H"/>
    <property type="evidence" value="ECO:0007669"/>
    <property type="project" value="InterPro"/>
</dbReference>
<keyword evidence="1 3" id="KW-0560">Oxidoreductase</keyword>
<dbReference type="GO" id="GO:0050661">
    <property type="term" value="F:NADP binding"/>
    <property type="evidence" value="ECO:0007669"/>
    <property type="project" value="InterPro"/>
</dbReference>
<sequence>MIIMKIAILGGTGDIGEGLALRLALKHDVIVGSREEAKAQEAAEKYNNVLKENGFRGGIKGMTNLEATKNAQIIILAVKYQVMIPTIESVFDELDNKIVITPIVPMSKSRLCAYTPPEPGSASRQLCAVLPPGIRIVSTFHTLPAPRLADLKDPLGFDLIVCADDEEAKMVAMKLAEDLGGVRALDGGSLEEAKLVESLTPLLINLAIKNKTKPLSIKFV</sequence>
<organism evidence="3 4">
    <name type="scientific">Methanocella arvoryzae (strain DSM 22066 / NBRC 105507 / MRE50)</name>
    <dbReference type="NCBI Taxonomy" id="351160"/>
    <lineage>
        <taxon>Archaea</taxon>
        <taxon>Methanobacteriati</taxon>
        <taxon>Methanobacteriota</taxon>
        <taxon>Stenosarchaea group</taxon>
        <taxon>Methanomicrobia</taxon>
        <taxon>Methanocellales</taxon>
        <taxon>Methanocellaceae</taxon>
        <taxon>Methanocella</taxon>
    </lineage>
</organism>
<dbReference type="KEGG" id="rci:RCIX1208"/>
<accession>Q0W532</accession>
<keyword evidence="4" id="KW-1185">Reference proteome</keyword>
<dbReference type="PANTHER" id="PTHR14239">
    <property type="entry name" value="DUDULIN-RELATED"/>
    <property type="match status" value="1"/>
</dbReference>
<dbReference type="NCBIfam" id="TIGR01915">
    <property type="entry name" value="npdG"/>
    <property type="match status" value="1"/>
</dbReference>
<dbReference type="eggNOG" id="arCOG00457">
    <property type="taxonomic scope" value="Archaea"/>
</dbReference>
<dbReference type="STRING" id="351160.RCIX1208"/>
<feature type="domain" description="Pyrroline-5-carboxylate reductase catalytic N-terminal" evidence="2">
    <location>
        <begin position="5"/>
        <end position="103"/>
    </location>
</feature>
<dbReference type="GO" id="GO:0070967">
    <property type="term" value="F:coenzyme F420 binding"/>
    <property type="evidence" value="ECO:0007669"/>
    <property type="project" value="InterPro"/>
</dbReference>